<accession>A0ABW4JIC7</accession>
<protein>
    <submittedName>
        <fullName evidence="3">Aldo/keto reductase</fullName>
    </submittedName>
</protein>
<dbReference type="RefSeq" id="WP_377944055.1">
    <property type="nucleotide sequence ID" value="NZ_JBHUCX010000044.1"/>
</dbReference>
<reference evidence="4" key="1">
    <citation type="journal article" date="2019" name="Int. J. Syst. Evol. Microbiol.">
        <title>The Global Catalogue of Microorganisms (GCM) 10K type strain sequencing project: providing services to taxonomists for standard genome sequencing and annotation.</title>
        <authorList>
            <consortium name="The Broad Institute Genomics Platform"/>
            <consortium name="The Broad Institute Genome Sequencing Center for Infectious Disease"/>
            <person name="Wu L."/>
            <person name="Ma J."/>
        </authorList>
    </citation>
    <scope>NUCLEOTIDE SEQUENCE [LARGE SCALE GENOMIC DNA]</scope>
    <source>
        <strain evidence="4">CGMCC 1.12286</strain>
    </source>
</reference>
<keyword evidence="1" id="KW-0560">Oxidoreductase</keyword>
<proteinExistence type="predicted"/>
<dbReference type="Proteomes" id="UP001597079">
    <property type="component" value="Unassembled WGS sequence"/>
</dbReference>
<dbReference type="PANTHER" id="PTHR43364:SF4">
    <property type="entry name" value="NAD(P)-LINKED OXIDOREDUCTASE SUPERFAMILY PROTEIN"/>
    <property type="match status" value="1"/>
</dbReference>
<evidence type="ECO:0000313" key="4">
    <source>
        <dbReference type="Proteomes" id="UP001597079"/>
    </source>
</evidence>
<evidence type="ECO:0000259" key="2">
    <source>
        <dbReference type="Pfam" id="PF00248"/>
    </source>
</evidence>
<gene>
    <name evidence="3" type="ORF">ACFSB2_15785</name>
</gene>
<organism evidence="3 4">
    <name type="scientific">Alicyclobacillus fodiniaquatilis</name>
    <dbReference type="NCBI Taxonomy" id="1661150"/>
    <lineage>
        <taxon>Bacteria</taxon>
        <taxon>Bacillati</taxon>
        <taxon>Bacillota</taxon>
        <taxon>Bacilli</taxon>
        <taxon>Bacillales</taxon>
        <taxon>Alicyclobacillaceae</taxon>
        <taxon>Alicyclobacillus</taxon>
    </lineage>
</organism>
<dbReference type="InterPro" id="IPR020471">
    <property type="entry name" value="AKR"/>
</dbReference>
<keyword evidence="4" id="KW-1185">Reference proteome</keyword>
<dbReference type="Gene3D" id="3.20.20.100">
    <property type="entry name" value="NADP-dependent oxidoreductase domain"/>
    <property type="match status" value="1"/>
</dbReference>
<dbReference type="CDD" id="cd19082">
    <property type="entry name" value="AKR_AKR10A1_2"/>
    <property type="match status" value="1"/>
</dbReference>
<dbReference type="PANTHER" id="PTHR43364">
    <property type="entry name" value="NADH-SPECIFIC METHYLGLYOXAL REDUCTASE-RELATED"/>
    <property type="match status" value="1"/>
</dbReference>
<dbReference type="InterPro" id="IPR050523">
    <property type="entry name" value="AKR_Detox_Biosynth"/>
</dbReference>
<sequence length="313" mass="35025">MEYIDVKGIDKPVSRLILGSGGLSPDKMDHVRSMMESFIKLGGTTVDLAYIYGGGACEKAIGLWMQENGRDRINVWTKGAHHDANGPRVNREAIHEELMISLERLQTDHVDLYALHRDDPSVQVGEIVEALNEHIEAGRMKAIGASNWTHQRLQEANDYAASHGLVGFAFNSPNLSLAKTNEPYWKDCVSADSDTLAWHERSQLPLFSWSSQARGFFSGRFSPDDRSDADMVRVFYNDANWERLKRANQMAKDKGVSAIQLSLAYVLNQPFPTAALIGPANTEELQSCYEASQIKLSRAEIDWLDLTADKVQR</sequence>
<evidence type="ECO:0000313" key="3">
    <source>
        <dbReference type="EMBL" id="MFD1676166.1"/>
    </source>
</evidence>
<dbReference type="EMBL" id="JBHUCX010000044">
    <property type="protein sequence ID" value="MFD1676166.1"/>
    <property type="molecule type" value="Genomic_DNA"/>
</dbReference>
<comment type="caution">
    <text evidence="3">The sequence shown here is derived from an EMBL/GenBank/DDBJ whole genome shotgun (WGS) entry which is preliminary data.</text>
</comment>
<dbReference type="InterPro" id="IPR023210">
    <property type="entry name" value="NADP_OxRdtase_dom"/>
</dbReference>
<evidence type="ECO:0000256" key="1">
    <source>
        <dbReference type="ARBA" id="ARBA00023002"/>
    </source>
</evidence>
<dbReference type="Pfam" id="PF00248">
    <property type="entry name" value="Aldo_ket_red"/>
    <property type="match status" value="1"/>
</dbReference>
<dbReference type="PRINTS" id="PR00069">
    <property type="entry name" value="ALDKETRDTASE"/>
</dbReference>
<feature type="domain" description="NADP-dependent oxidoreductase" evidence="2">
    <location>
        <begin position="16"/>
        <end position="305"/>
    </location>
</feature>
<name>A0ABW4JIC7_9BACL</name>
<dbReference type="InterPro" id="IPR036812">
    <property type="entry name" value="NAD(P)_OxRdtase_dom_sf"/>
</dbReference>
<dbReference type="SUPFAM" id="SSF51430">
    <property type="entry name" value="NAD(P)-linked oxidoreductase"/>
    <property type="match status" value="1"/>
</dbReference>